<sequence>MLCHHCTTIGGIWALVCAADSRLTGAQPGRSIGDTNLVQLISGVNVAVYVAFISQAGHFLLYFLWLLLLECLISGRFYRRWLLLSLHYSVSHQRHDRKVRCRTSRCWSDDYFRGRGTGRMWSGRRVERFVTEGFLAFAVLVVVRIVDNGFVGRIDYNYRAIMLMFQRGKLLLHLTDRRQQVRGPREVKVRLGRSTGHDLRWSELLTILITEPIATEKLLRCGRFPRQHTAPIIVILRPRTTPVQLIIIIIARATLDVRVILTRDDLDTLPNDHLRLRCGLLRC</sequence>
<name>A0A2M3ZNU0_9DIPT</name>
<proteinExistence type="predicted"/>
<evidence type="ECO:0000256" key="2">
    <source>
        <dbReference type="SAM" id="SignalP"/>
    </source>
</evidence>
<protein>
    <submittedName>
        <fullName evidence="3">Putative secreted peptide</fullName>
    </submittedName>
</protein>
<dbReference type="AlphaFoldDB" id="A0A2M3ZNU0"/>
<reference evidence="3" key="1">
    <citation type="submission" date="2018-01" db="EMBL/GenBank/DDBJ databases">
        <title>An insight into the sialome of Amazonian anophelines.</title>
        <authorList>
            <person name="Ribeiro J.M."/>
            <person name="Scarpassa V."/>
            <person name="Calvo E."/>
        </authorList>
    </citation>
    <scope>NUCLEOTIDE SEQUENCE</scope>
    <source>
        <tissue evidence="3">Salivary glands</tissue>
    </source>
</reference>
<feature type="chain" id="PRO_5014869541" evidence="2">
    <location>
        <begin position="19"/>
        <end position="283"/>
    </location>
</feature>
<evidence type="ECO:0000256" key="1">
    <source>
        <dbReference type="SAM" id="Phobius"/>
    </source>
</evidence>
<accession>A0A2M3ZNU0</accession>
<feature type="signal peptide" evidence="2">
    <location>
        <begin position="1"/>
        <end position="18"/>
    </location>
</feature>
<keyword evidence="1" id="KW-0812">Transmembrane</keyword>
<keyword evidence="1" id="KW-0472">Membrane</keyword>
<dbReference type="EMBL" id="GGFM01009473">
    <property type="protein sequence ID" value="MBW30224.1"/>
    <property type="molecule type" value="Transcribed_RNA"/>
</dbReference>
<feature type="transmembrane region" description="Helical" evidence="1">
    <location>
        <begin position="129"/>
        <end position="146"/>
    </location>
</feature>
<keyword evidence="1" id="KW-1133">Transmembrane helix</keyword>
<keyword evidence="2" id="KW-0732">Signal</keyword>
<evidence type="ECO:0000313" key="3">
    <source>
        <dbReference type="EMBL" id="MBW30224.1"/>
    </source>
</evidence>
<organism evidence="3">
    <name type="scientific">Anopheles braziliensis</name>
    <dbReference type="NCBI Taxonomy" id="58242"/>
    <lineage>
        <taxon>Eukaryota</taxon>
        <taxon>Metazoa</taxon>
        <taxon>Ecdysozoa</taxon>
        <taxon>Arthropoda</taxon>
        <taxon>Hexapoda</taxon>
        <taxon>Insecta</taxon>
        <taxon>Pterygota</taxon>
        <taxon>Neoptera</taxon>
        <taxon>Endopterygota</taxon>
        <taxon>Diptera</taxon>
        <taxon>Nematocera</taxon>
        <taxon>Culicoidea</taxon>
        <taxon>Culicidae</taxon>
        <taxon>Anophelinae</taxon>
        <taxon>Anopheles</taxon>
    </lineage>
</organism>